<dbReference type="EMBL" id="BK014757">
    <property type="protein sequence ID" value="DAD74283.1"/>
    <property type="molecule type" value="Genomic_DNA"/>
</dbReference>
<reference evidence="1" key="1">
    <citation type="journal article" date="2021" name="Proc. Natl. Acad. Sci. U.S.A.">
        <title>A Catalog of Tens of Thousands of Viruses from Human Metagenomes Reveals Hidden Associations with Chronic Diseases.</title>
        <authorList>
            <person name="Tisza M.J."/>
            <person name="Buck C.B."/>
        </authorList>
    </citation>
    <scope>NUCLEOTIDE SEQUENCE</scope>
    <source>
        <strain evidence="1">CtFy320</strain>
    </source>
</reference>
<evidence type="ECO:0000313" key="1">
    <source>
        <dbReference type="EMBL" id="DAD74283.1"/>
    </source>
</evidence>
<accession>A0A8S5LWV5</accession>
<proteinExistence type="predicted"/>
<protein>
    <submittedName>
        <fullName evidence="1">Uncharacterized protein</fullName>
    </submittedName>
</protein>
<name>A0A8S5LWV5_9CAUD</name>
<organism evidence="1">
    <name type="scientific">Siphoviridae sp. ctFy320</name>
    <dbReference type="NCBI Taxonomy" id="2826217"/>
    <lineage>
        <taxon>Viruses</taxon>
        <taxon>Duplodnaviria</taxon>
        <taxon>Heunggongvirae</taxon>
        <taxon>Uroviricota</taxon>
        <taxon>Caudoviricetes</taxon>
    </lineage>
</organism>
<sequence length="220" mass="22813">MASFFNLTLDTLAPAGLSIILNDGAQYATSANVTAKISVSDEVTTGYQMKIWGTKTAETEEAASWETFAAEKAITLPDGDGLKTIYCKVRDDVGNESAAVSDTITLNSTIPAVTITGPDKSRISKVTGYDAAAFSFVCDVDFEEYTVRVVPATSSLHTAGTQIPTTGGSTNVSGTEGGYKKNTAINVTVKGADLESASSGDGVKIVKVFVKNAAGTWSAA</sequence>